<sequence>MPPAATKGIPSKLTSSCSQPLINNTRDMTAFSQRFPSTQPITEGLIPVPDRSSIIHSASSCQSRPHRPAALHCVVTDPVTAGPSPHQRPSLPKDARPIKKPKRHNDTKANREVRSPSTRTPNDSIREAERCIHKLQTGFGQLAPQMLATTSGLNQLKDPWPA</sequence>
<evidence type="ECO:0000313" key="3">
    <source>
        <dbReference type="Proteomes" id="UP000593567"/>
    </source>
</evidence>
<dbReference type="Proteomes" id="UP000593567">
    <property type="component" value="Unassembled WGS sequence"/>
</dbReference>
<proteinExistence type="predicted"/>
<name>A0A7J7K6Z8_BUGNE</name>
<reference evidence="2" key="1">
    <citation type="submission" date="2020-06" db="EMBL/GenBank/DDBJ databases">
        <title>Draft genome of Bugula neritina, a colonial animal packing powerful symbionts and potential medicines.</title>
        <authorList>
            <person name="Rayko M."/>
        </authorList>
    </citation>
    <scope>NUCLEOTIDE SEQUENCE [LARGE SCALE GENOMIC DNA]</scope>
    <source>
        <strain evidence="2">Kwan_BN1</strain>
    </source>
</reference>
<feature type="compositionally biased region" description="Basic and acidic residues" evidence="1">
    <location>
        <begin position="104"/>
        <end position="114"/>
    </location>
</feature>
<dbReference type="AlphaFoldDB" id="A0A7J7K6Z8"/>
<feature type="region of interest" description="Disordered" evidence="1">
    <location>
        <begin position="76"/>
        <end position="126"/>
    </location>
</feature>
<evidence type="ECO:0000256" key="1">
    <source>
        <dbReference type="SAM" id="MobiDB-lite"/>
    </source>
</evidence>
<protein>
    <submittedName>
        <fullName evidence="2">Uncharacterized protein</fullName>
    </submittedName>
</protein>
<comment type="caution">
    <text evidence="2">The sequence shown here is derived from an EMBL/GenBank/DDBJ whole genome shotgun (WGS) entry which is preliminary data.</text>
</comment>
<organism evidence="2 3">
    <name type="scientific">Bugula neritina</name>
    <name type="common">Brown bryozoan</name>
    <name type="synonym">Sertularia neritina</name>
    <dbReference type="NCBI Taxonomy" id="10212"/>
    <lineage>
        <taxon>Eukaryota</taxon>
        <taxon>Metazoa</taxon>
        <taxon>Spiralia</taxon>
        <taxon>Lophotrochozoa</taxon>
        <taxon>Bryozoa</taxon>
        <taxon>Gymnolaemata</taxon>
        <taxon>Cheilostomatida</taxon>
        <taxon>Flustrina</taxon>
        <taxon>Buguloidea</taxon>
        <taxon>Bugulidae</taxon>
        <taxon>Bugula</taxon>
    </lineage>
</organism>
<keyword evidence="3" id="KW-1185">Reference proteome</keyword>
<dbReference type="EMBL" id="VXIV02001192">
    <property type="protein sequence ID" value="KAF6033965.1"/>
    <property type="molecule type" value="Genomic_DNA"/>
</dbReference>
<gene>
    <name evidence="2" type="ORF">EB796_007725</name>
</gene>
<accession>A0A7J7K6Z8</accession>
<evidence type="ECO:0000313" key="2">
    <source>
        <dbReference type="EMBL" id="KAF6033965.1"/>
    </source>
</evidence>